<keyword evidence="2" id="KW-1185">Reference proteome</keyword>
<dbReference type="InterPro" id="IPR039261">
    <property type="entry name" value="FNR_nucleotide-bd"/>
</dbReference>
<dbReference type="PANTHER" id="PTHR33927">
    <property type="entry name" value="TRANSMEMBRANE PROTEIN"/>
    <property type="match status" value="1"/>
</dbReference>
<proteinExistence type="predicted"/>
<dbReference type="OrthoDB" id="3142841at2759"/>
<reference evidence="1" key="1">
    <citation type="journal article" date="2020" name="Stud. Mycol.">
        <title>101 Dothideomycetes genomes: a test case for predicting lifestyles and emergence of pathogens.</title>
        <authorList>
            <person name="Haridas S."/>
            <person name="Albert R."/>
            <person name="Binder M."/>
            <person name="Bloem J."/>
            <person name="Labutti K."/>
            <person name="Salamov A."/>
            <person name="Andreopoulos B."/>
            <person name="Baker S."/>
            <person name="Barry K."/>
            <person name="Bills G."/>
            <person name="Bluhm B."/>
            <person name="Cannon C."/>
            <person name="Castanera R."/>
            <person name="Culley D."/>
            <person name="Daum C."/>
            <person name="Ezra D."/>
            <person name="Gonzalez J."/>
            <person name="Henrissat B."/>
            <person name="Kuo A."/>
            <person name="Liang C."/>
            <person name="Lipzen A."/>
            <person name="Lutzoni F."/>
            <person name="Magnuson J."/>
            <person name="Mondo S."/>
            <person name="Nolan M."/>
            <person name="Ohm R."/>
            <person name="Pangilinan J."/>
            <person name="Park H.-J."/>
            <person name="Ramirez L."/>
            <person name="Alfaro M."/>
            <person name="Sun H."/>
            <person name="Tritt A."/>
            <person name="Yoshinaga Y."/>
            <person name="Zwiers L.-H."/>
            <person name="Turgeon B."/>
            <person name="Goodwin S."/>
            <person name="Spatafora J."/>
            <person name="Crous P."/>
            <person name="Grigoriev I."/>
        </authorList>
    </citation>
    <scope>NUCLEOTIDE SEQUENCE</scope>
    <source>
        <strain evidence="1">CBS 269.34</strain>
    </source>
</reference>
<accession>A0A6A6RHQ8</accession>
<dbReference type="PANTHER" id="PTHR33927:SF5">
    <property type="entry name" value="ENZYME, PUTATIVE (AFU_ORTHOLOGUE AFUA_8G01222)-RELATED"/>
    <property type="match status" value="1"/>
</dbReference>
<organism evidence="1 2">
    <name type="scientific">Lophium mytilinum</name>
    <dbReference type="NCBI Taxonomy" id="390894"/>
    <lineage>
        <taxon>Eukaryota</taxon>
        <taxon>Fungi</taxon>
        <taxon>Dikarya</taxon>
        <taxon>Ascomycota</taxon>
        <taxon>Pezizomycotina</taxon>
        <taxon>Dothideomycetes</taxon>
        <taxon>Pleosporomycetidae</taxon>
        <taxon>Mytilinidiales</taxon>
        <taxon>Mytilinidiaceae</taxon>
        <taxon>Lophium</taxon>
    </lineage>
</organism>
<evidence type="ECO:0000313" key="2">
    <source>
        <dbReference type="Proteomes" id="UP000799750"/>
    </source>
</evidence>
<protein>
    <submittedName>
        <fullName evidence="1">Uncharacterized protein</fullName>
    </submittedName>
</protein>
<dbReference type="EMBL" id="MU004181">
    <property type="protein sequence ID" value="KAF2502997.1"/>
    <property type="molecule type" value="Genomic_DNA"/>
</dbReference>
<dbReference type="InterPro" id="IPR052979">
    <property type="entry name" value="Adenylate-forming_domain"/>
</dbReference>
<dbReference type="AlphaFoldDB" id="A0A6A6RHQ8"/>
<dbReference type="SUPFAM" id="SSF52343">
    <property type="entry name" value="Ferredoxin reductase-like, C-terminal NADP-linked domain"/>
    <property type="match status" value="1"/>
</dbReference>
<name>A0A6A6RHQ8_9PEZI</name>
<evidence type="ECO:0000313" key="1">
    <source>
        <dbReference type="EMBL" id="KAF2502997.1"/>
    </source>
</evidence>
<sequence>MMVQQPPTQLWFRGGGAFGALRVALLFKSVVVVATGSGIGPCLGLFKAHPEHPVRALWSARDPEGKYGQETMSIVKRADSKANIYDTDGHEHLTPEGILERTKALYTGDDHQNRQAEAVVVVSNQKLTYRLVLDLEKAGIPAYLGPIWDS</sequence>
<gene>
    <name evidence="1" type="ORF">BU16DRAFT_26198</name>
</gene>
<dbReference type="Proteomes" id="UP000799750">
    <property type="component" value="Unassembled WGS sequence"/>
</dbReference>